<keyword evidence="1" id="KW-0812">Transmembrane</keyword>
<organism evidence="2 3">
    <name type="scientific">Nonomuraea purpurea</name>
    <dbReference type="NCBI Taxonomy" id="1849276"/>
    <lineage>
        <taxon>Bacteria</taxon>
        <taxon>Bacillati</taxon>
        <taxon>Actinomycetota</taxon>
        <taxon>Actinomycetes</taxon>
        <taxon>Streptosporangiales</taxon>
        <taxon>Streptosporangiaceae</taxon>
        <taxon>Nonomuraea</taxon>
    </lineage>
</organism>
<feature type="transmembrane region" description="Helical" evidence="1">
    <location>
        <begin position="12"/>
        <end position="37"/>
    </location>
</feature>
<dbReference type="Proteomes" id="UP001595851">
    <property type="component" value="Unassembled WGS sequence"/>
</dbReference>
<keyword evidence="1" id="KW-1133">Transmembrane helix</keyword>
<accession>A0ABV8G0U0</accession>
<dbReference type="EMBL" id="JBHSBI010000004">
    <property type="protein sequence ID" value="MFC4007596.1"/>
    <property type="molecule type" value="Genomic_DNA"/>
</dbReference>
<gene>
    <name evidence="2" type="ORF">ACFOY2_10200</name>
</gene>
<comment type="caution">
    <text evidence="2">The sequence shown here is derived from an EMBL/GenBank/DDBJ whole genome shotgun (WGS) entry which is preliminary data.</text>
</comment>
<keyword evidence="1" id="KW-0472">Membrane</keyword>
<dbReference type="InterPro" id="IPR021354">
    <property type="entry name" value="DUF2975"/>
</dbReference>
<feature type="transmembrane region" description="Helical" evidence="1">
    <location>
        <begin position="81"/>
        <end position="108"/>
    </location>
</feature>
<reference evidence="3" key="1">
    <citation type="journal article" date="2019" name="Int. J. Syst. Evol. Microbiol.">
        <title>The Global Catalogue of Microorganisms (GCM) 10K type strain sequencing project: providing services to taxonomists for standard genome sequencing and annotation.</title>
        <authorList>
            <consortium name="The Broad Institute Genomics Platform"/>
            <consortium name="The Broad Institute Genome Sequencing Center for Infectious Disease"/>
            <person name="Wu L."/>
            <person name="Ma J."/>
        </authorList>
    </citation>
    <scope>NUCLEOTIDE SEQUENCE [LARGE SCALE GENOMIC DNA]</scope>
    <source>
        <strain evidence="3">TBRC 1276</strain>
    </source>
</reference>
<feature type="transmembrane region" description="Helical" evidence="1">
    <location>
        <begin position="164"/>
        <end position="183"/>
    </location>
</feature>
<sequence length="201" mass="20751">MRTPWITRLEILLSIALVLGCLGALGGLLMSVVIAFFDVPNGIGIPLRVFDVPTGGMAADGALIDSASAEVTIRPGGAAPLAALLFLLMWAPATATGLMALFTLVRALHRARLGDRALFSAATAGDLRWLGWILIGGSLASAAIGMVAEAILSSMLLTTSYPIYMPPGTLLWAAVAGVAALSVSEIVRRGVALLEEVEATI</sequence>
<evidence type="ECO:0000313" key="2">
    <source>
        <dbReference type="EMBL" id="MFC4007596.1"/>
    </source>
</evidence>
<name>A0ABV8G0U0_9ACTN</name>
<dbReference type="PROSITE" id="PS51257">
    <property type="entry name" value="PROKAR_LIPOPROTEIN"/>
    <property type="match status" value="1"/>
</dbReference>
<dbReference type="RefSeq" id="WP_379527708.1">
    <property type="nucleotide sequence ID" value="NZ_JBHSBI010000004.1"/>
</dbReference>
<protein>
    <submittedName>
        <fullName evidence="2">DUF2975 domain-containing protein</fullName>
    </submittedName>
</protein>
<dbReference type="Pfam" id="PF11188">
    <property type="entry name" value="DUF2975"/>
    <property type="match status" value="1"/>
</dbReference>
<feature type="transmembrane region" description="Helical" evidence="1">
    <location>
        <begin position="129"/>
        <end position="152"/>
    </location>
</feature>
<proteinExistence type="predicted"/>
<evidence type="ECO:0000313" key="3">
    <source>
        <dbReference type="Proteomes" id="UP001595851"/>
    </source>
</evidence>
<evidence type="ECO:0000256" key="1">
    <source>
        <dbReference type="SAM" id="Phobius"/>
    </source>
</evidence>
<keyword evidence="3" id="KW-1185">Reference proteome</keyword>